<dbReference type="OrthoDB" id="2237140at2"/>
<evidence type="ECO:0000313" key="3">
    <source>
        <dbReference type="Proteomes" id="UP000279194"/>
    </source>
</evidence>
<sequence>MPNELNLTPTQSIILIIVCLVILVLLWHYDKPSDVSDTKPTETPKDYVKERYGAYIWLSNKHYN</sequence>
<evidence type="ECO:0000256" key="1">
    <source>
        <dbReference type="SAM" id="Phobius"/>
    </source>
</evidence>
<dbReference type="RefSeq" id="WP_121835759.1">
    <property type="nucleotide sequence ID" value="NZ_CP163513.1"/>
</dbReference>
<proteinExistence type="predicted"/>
<dbReference type="Proteomes" id="UP000279194">
    <property type="component" value="Unassembled WGS sequence"/>
</dbReference>
<protein>
    <recommendedName>
        <fullName evidence="4">Phage membrane protein</fullName>
    </recommendedName>
</protein>
<keyword evidence="1" id="KW-1133">Transmembrane helix</keyword>
<evidence type="ECO:0008006" key="4">
    <source>
        <dbReference type="Google" id="ProtNLM"/>
    </source>
</evidence>
<reference evidence="2 3" key="1">
    <citation type="submission" date="2018-10" db="EMBL/GenBank/DDBJ databases">
        <title>Streptococcus hillyeri sp. nov., isolated from equine tracheal sample.</title>
        <authorList>
            <person name="Macfadyen A.C."/>
            <person name="Waller A."/>
            <person name="Paterson G.K."/>
        </authorList>
    </citation>
    <scope>NUCLEOTIDE SEQUENCE [LARGE SCALE GENOMIC DNA]</scope>
    <source>
        <strain evidence="2 3">28462</strain>
    </source>
</reference>
<keyword evidence="3" id="KW-1185">Reference proteome</keyword>
<gene>
    <name evidence="2" type="ORF">EAF07_06370</name>
</gene>
<keyword evidence="1" id="KW-0472">Membrane</keyword>
<keyword evidence="1" id="KW-0812">Transmembrane</keyword>
<dbReference type="AlphaFoldDB" id="A0A3L9DQM7"/>
<evidence type="ECO:0000313" key="2">
    <source>
        <dbReference type="EMBL" id="RLY02914.1"/>
    </source>
</evidence>
<dbReference type="EMBL" id="RCVM01000011">
    <property type="protein sequence ID" value="RLY02914.1"/>
    <property type="molecule type" value="Genomic_DNA"/>
</dbReference>
<name>A0A3L9DQM7_9STRE</name>
<feature type="transmembrane region" description="Helical" evidence="1">
    <location>
        <begin position="12"/>
        <end position="29"/>
    </location>
</feature>
<organism evidence="2 3">
    <name type="scientific">Streptococcus hillyeri</name>
    <dbReference type="NCBI Taxonomy" id="2282420"/>
    <lineage>
        <taxon>Bacteria</taxon>
        <taxon>Bacillati</taxon>
        <taxon>Bacillota</taxon>
        <taxon>Bacilli</taxon>
        <taxon>Lactobacillales</taxon>
        <taxon>Streptococcaceae</taxon>
        <taxon>Streptococcus</taxon>
    </lineage>
</organism>
<comment type="caution">
    <text evidence="2">The sequence shown here is derived from an EMBL/GenBank/DDBJ whole genome shotgun (WGS) entry which is preliminary data.</text>
</comment>
<accession>A0A3L9DQM7</accession>